<protein>
    <submittedName>
        <fullName evidence="2">GIY-YIG nuclease family protein</fullName>
    </submittedName>
</protein>
<organism evidence="2 3">
    <name type="scientific">Falsibacillus albus</name>
    <dbReference type="NCBI Taxonomy" id="2478915"/>
    <lineage>
        <taxon>Bacteria</taxon>
        <taxon>Bacillati</taxon>
        <taxon>Bacillota</taxon>
        <taxon>Bacilli</taxon>
        <taxon>Bacillales</taxon>
        <taxon>Bacillaceae</taxon>
        <taxon>Falsibacillus</taxon>
    </lineage>
</organism>
<dbReference type="InterPro" id="IPR018306">
    <property type="entry name" value="Phage_T5_Orf172_DNA-bd"/>
</dbReference>
<proteinExistence type="predicted"/>
<reference evidence="2 3" key="1">
    <citation type="submission" date="2018-10" db="EMBL/GenBank/DDBJ databases">
        <title>Falsibacillus sp. genome draft.</title>
        <authorList>
            <person name="Shi S."/>
        </authorList>
    </citation>
    <scope>NUCLEOTIDE SEQUENCE [LARGE SCALE GENOMIC DNA]</scope>
    <source>
        <strain evidence="2 3">GY 10110</strain>
    </source>
</reference>
<dbReference type="RefSeq" id="WP_121681811.1">
    <property type="nucleotide sequence ID" value="NZ_RCVZ01000013.1"/>
</dbReference>
<dbReference type="EMBL" id="RCVZ01000013">
    <property type="protein sequence ID" value="RLQ93641.1"/>
    <property type="molecule type" value="Genomic_DNA"/>
</dbReference>
<feature type="domain" description="Bacteriophage T5 Orf172 DNA-binding" evidence="1">
    <location>
        <begin position="55"/>
        <end position="130"/>
    </location>
</feature>
<gene>
    <name evidence="2" type="ORF">D9X91_16795</name>
</gene>
<comment type="caution">
    <text evidence="2">The sequence shown here is derived from an EMBL/GenBank/DDBJ whole genome shotgun (WGS) entry which is preliminary data.</text>
</comment>
<sequence>MLKQLLSKLLPSKDNSDDSKPEVIIQTKKVFLYETDRSKLETIIQSPAPKGSHPGYVYIIQEHMNGWFKIGSSTTIDKSLDVFKVKLPFEYHLVYLVKSGDIQVTEKAFHDHFASKKLQDEWYDFSSEDVAWIKGDAYTPDIASTIGTPLQMNNDEPLTPKQLDYAKSLIKRLGASYSLAVEESALTQMDLKRLSVYFRFKNQGALKNLVESGVLKKKEFVNR</sequence>
<keyword evidence="3" id="KW-1185">Reference proteome</keyword>
<evidence type="ECO:0000313" key="2">
    <source>
        <dbReference type="EMBL" id="RLQ93641.1"/>
    </source>
</evidence>
<accession>A0A3L7JVE9</accession>
<dbReference type="Proteomes" id="UP000276770">
    <property type="component" value="Unassembled WGS sequence"/>
</dbReference>
<dbReference type="Pfam" id="PF10544">
    <property type="entry name" value="T5orf172"/>
    <property type="match status" value="1"/>
</dbReference>
<dbReference type="AlphaFoldDB" id="A0A3L7JVE9"/>
<name>A0A3L7JVE9_9BACI</name>
<dbReference type="OrthoDB" id="647741at2"/>
<evidence type="ECO:0000313" key="3">
    <source>
        <dbReference type="Proteomes" id="UP000276770"/>
    </source>
</evidence>
<evidence type="ECO:0000259" key="1">
    <source>
        <dbReference type="Pfam" id="PF10544"/>
    </source>
</evidence>